<reference evidence="3" key="1">
    <citation type="submission" date="2019-11" db="EMBL/GenBank/DDBJ databases">
        <title>The nuclear and mitochondrial genomes of Frieseomelitta varia - a highly eusocial stingless bee (Meliponini) with a permanently sterile worker caste.</title>
        <authorList>
            <person name="Freitas F.C.P."/>
            <person name="Lourenco A.P."/>
            <person name="Nunes F.M.F."/>
            <person name="Paschoal A.R."/>
            <person name="Abreu F.C.P."/>
            <person name="Barbin F.O."/>
            <person name="Bataglia L."/>
            <person name="Cardoso-Junior C.A.M."/>
            <person name="Cervoni M.S."/>
            <person name="Silva S.R."/>
            <person name="Dalarmi F."/>
            <person name="Del Lama M.A."/>
            <person name="Depintor T.S."/>
            <person name="Ferreira K.M."/>
            <person name="Goria P.S."/>
            <person name="Jaskot M.C."/>
            <person name="Lago D.C."/>
            <person name="Luna-Lucena D."/>
            <person name="Moda L.M."/>
            <person name="Nascimento L."/>
            <person name="Pedrino M."/>
            <person name="Rabico F.O."/>
            <person name="Sanches F.C."/>
            <person name="Santos D.E."/>
            <person name="Santos C.G."/>
            <person name="Vieira J."/>
            <person name="Lopes T.F."/>
            <person name="Barchuk A.R."/>
            <person name="Hartfelder K."/>
            <person name="Simoes Z.L.P."/>
            <person name="Bitondi M.M.G."/>
            <person name="Pinheiro D.G."/>
        </authorList>
    </citation>
    <scope>NUCLEOTIDE SEQUENCE</scope>
    <source>
        <strain evidence="3">USP_RPSP 00005682</strain>
        <tissue evidence="3">Whole individual</tissue>
    </source>
</reference>
<dbReference type="SUPFAM" id="SSF51735">
    <property type="entry name" value="NAD(P)-binding Rossmann-fold domains"/>
    <property type="match status" value="1"/>
</dbReference>
<comment type="caution">
    <text evidence="3">The sequence shown here is derived from an EMBL/GenBank/DDBJ whole genome shotgun (WGS) entry which is preliminary data.</text>
</comment>
<comment type="similarity">
    <text evidence="1">Belongs to the short-chain dehydrogenases/reductases (SDR) family.</text>
</comment>
<dbReference type="InterPro" id="IPR002347">
    <property type="entry name" value="SDR_fam"/>
</dbReference>
<dbReference type="GO" id="GO:0016616">
    <property type="term" value="F:oxidoreductase activity, acting on the CH-OH group of donors, NAD or NADP as acceptor"/>
    <property type="evidence" value="ECO:0007669"/>
    <property type="project" value="TreeGrafter"/>
</dbReference>
<dbReference type="PRINTS" id="PR01167">
    <property type="entry name" value="INSADHFAMILY"/>
</dbReference>
<evidence type="ECO:0000256" key="1">
    <source>
        <dbReference type="ARBA" id="ARBA00006484"/>
    </source>
</evidence>
<name>A0A833RET6_9HYME</name>
<dbReference type="Pfam" id="PF00106">
    <property type="entry name" value="adh_short"/>
    <property type="match status" value="1"/>
</dbReference>
<evidence type="ECO:0000313" key="4">
    <source>
        <dbReference type="Proteomes" id="UP000655588"/>
    </source>
</evidence>
<keyword evidence="4" id="KW-1185">Reference proteome</keyword>
<protein>
    <recommendedName>
        <fullName evidence="5">Alcohol dehydrogenase</fullName>
    </recommendedName>
</protein>
<organism evidence="3 4">
    <name type="scientific">Frieseomelitta varia</name>
    <dbReference type="NCBI Taxonomy" id="561572"/>
    <lineage>
        <taxon>Eukaryota</taxon>
        <taxon>Metazoa</taxon>
        <taxon>Ecdysozoa</taxon>
        <taxon>Arthropoda</taxon>
        <taxon>Hexapoda</taxon>
        <taxon>Insecta</taxon>
        <taxon>Pterygota</taxon>
        <taxon>Neoptera</taxon>
        <taxon>Endopterygota</taxon>
        <taxon>Hymenoptera</taxon>
        <taxon>Apocrita</taxon>
        <taxon>Aculeata</taxon>
        <taxon>Apoidea</taxon>
        <taxon>Anthophila</taxon>
        <taxon>Apidae</taxon>
        <taxon>Frieseomelitta</taxon>
    </lineage>
</organism>
<dbReference type="Proteomes" id="UP000655588">
    <property type="component" value="Unassembled WGS sequence"/>
</dbReference>
<evidence type="ECO:0000313" key="3">
    <source>
        <dbReference type="EMBL" id="KAF3422199.1"/>
    </source>
</evidence>
<dbReference type="PRINTS" id="PR00080">
    <property type="entry name" value="SDRFAMILY"/>
</dbReference>
<evidence type="ECO:0000256" key="2">
    <source>
        <dbReference type="ARBA" id="ARBA00023002"/>
    </source>
</evidence>
<proteinExistence type="inferred from homology"/>
<dbReference type="EMBL" id="WNWW01000755">
    <property type="protein sequence ID" value="KAF3422199.1"/>
    <property type="molecule type" value="Genomic_DNA"/>
</dbReference>
<accession>A0A833RET6</accession>
<dbReference type="Gene3D" id="3.40.50.720">
    <property type="entry name" value="NAD(P)-binding Rossmann-like Domain"/>
    <property type="match status" value="1"/>
</dbReference>
<sequence length="176" mass="19296">MSIDAFCDFLQVVTRVFMYIQAVALLDLGDSGGESAAADLNNEFGKDRAIFVVCDVSKSEQLKESFKKIIDTYETLDILVNIAGIMDDADWEIMVDVNYKGIVHATILGLHTMGRYKGGNGGIIVNMSSVAGLEGIPIAPIYGGTQYAIVGFTQSLKVKERINKFYFFSCGTKRKL</sequence>
<dbReference type="PANTHER" id="PTHR44229:SF8">
    <property type="entry name" value="ALCOHOL DEHYDROGENASE-RELATED"/>
    <property type="match status" value="1"/>
</dbReference>
<dbReference type="PANTHER" id="PTHR44229">
    <property type="entry name" value="15-HYDROXYPROSTAGLANDIN DEHYDROGENASE [NAD(+)]"/>
    <property type="match status" value="1"/>
</dbReference>
<keyword evidence="2" id="KW-0560">Oxidoreductase</keyword>
<evidence type="ECO:0008006" key="5">
    <source>
        <dbReference type="Google" id="ProtNLM"/>
    </source>
</evidence>
<dbReference type="GO" id="GO:0005737">
    <property type="term" value="C:cytoplasm"/>
    <property type="evidence" value="ECO:0007669"/>
    <property type="project" value="TreeGrafter"/>
</dbReference>
<dbReference type="AlphaFoldDB" id="A0A833RET6"/>
<gene>
    <name evidence="3" type="ORF">E2986_13497</name>
</gene>
<dbReference type="InterPro" id="IPR036291">
    <property type="entry name" value="NAD(P)-bd_dom_sf"/>
</dbReference>